<dbReference type="Pfam" id="PF25876">
    <property type="entry name" value="HH_MFP_RND"/>
    <property type="match status" value="1"/>
</dbReference>
<dbReference type="InterPro" id="IPR058634">
    <property type="entry name" value="AaeA-lik-b-barrel"/>
</dbReference>
<feature type="domain" description="p-hydroxybenzoic acid efflux pump subunit AaeA-like beta-barrel" evidence="9">
    <location>
        <begin position="259"/>
        <end position="346"/>
    </location>
</feature>
<dbReference type="PANTHER" id="PTHR30386:SF26">
    <property type="entry name" value="TRANSPORT PROTEIN COMB"/>
    <property type="match status" value="1"/>
</dbReference>
<dbReference type="EMBL" id="BDCO01000001">
    <property type="protein sequence ID" value="GAT31574.1"/>
    <property type="molecule type" value="Genomic_DNA"/>
</dbReference>
<dbReference type="InterPro" id="IPR058624">
    <property type="entry name" value="MdtA-like_HH"/>
</dbReference>
<organism evidence="10 11">
    <name type="scientific">Terrimicrobium sacchariphilum</name>
    <dbReference type="NCBI Taxonomy" id="690879"/>
    <lineage>
        <taxon>Bacteria</taxon>
        <taxon>Pseudomonadati</taxon>
        <taxon>Verrucomicrobiota</taxon>
        <taxon>Terrimicrobiia</taxon>
        <taxon>Terrimicrobiales</taxon>
        <taxon>Terrimicrobiaceae</taxon>
        <taxon>Terrimicrobium</taxon>
    </lineage>
</organism>
<dbReference type="Proteomes" id="UP000076023">
    <property type="component" value="Unassembled WGS sequence"/>
</dbReference>
<feature type="domain" description="Multidrug resistance protein MdtA-like alpha-helical hairpin" evidence="7">
    <location>
        <begin position="126"/>
        <end position="222"/>
    </location>
</feature>
<evidence type="ECO:0000256" key="1">
    <source>
        <dbReference type="ARBA" id="ARBA00004167"/>
    </source>
</evidence>
<reference evidence="11" key="1">
    <citation type="journal article" date="2017" name="Genome Announc.">
        <title>Draft Genome Sequence of Terrimicrobium sacchariphilum NM-5T, a Facultative Anaerobic Soil Bacterium of the Class Spartobacteria.</title>
        <authorList>
            <person name="Qiu Y.L."/>
            <person name="Tourlousse D.M."/>
            <person name="Matsuura N."/>
            <person name="Ohashi A."/>
            <person name="Sekiguchi Y."/>
        </authorList>
    </citation>
    <scope>NUCLEOTIDE SEQUENCE [LARGE SCALE GENOMIC DNA]</scope>
    <source>
        <strain evidence="11">NM-5</strain>
    </source>
</reference>
<dbReference type="InterPro" id="IPR050739">
    <property type="entry name" value="MFP"/>
</dbReference>
<evidence type="ECO:0000256" key="2">
    <source>
        <dbReference type="ARBA" id="ARBA00022692"/>
    </source>
</evidence>
<keyword evidence="3 6" id="KW-1133">Transmembrane helix</keyword>
<dbReference type="Pfam" id="PF25917">
    <property type="entry name" value="BSH_RND"/>
    <property type="match status" value="1"/>
</dbReference>
<dbReference type="FunCoup" id="A0A146G3E1">
    <property type="interactions" value="194"/>
</dbReference>
<evidence type="ECO:0000256" key="6">
    <source>
        <dbReference type="SAM" id="Phobius"/>
    </source>
</evidence>
<keyword evidence="4 6" id="KW-0472">Membrane</keyword>
<feature type="transmembrane region" description="Helical" evidence="6">
    <location>
        <begin position="24"/>
        <end position="42"/>
    </location>
</feature>
<comment type="subcellular location">
    <subcellularLocation>
        <location evidence="1">Membrane</location>
        <topology evidence="1">Single-pass membrane protein</topology>
    </subcellularLocation>
</comment>
<evidence type="ECO:0000256" key="3">
    <source>
        <dbReference type="ARBA" id="ARBA00022989"/>
    </source>
</evidence>
<dbReference type="STRING" id="690879.TSACC_1125"/>
<dbReference type="PRINTS" id="PR01490">
    <property type="entry name" value="RTXTOXIND"/>
</dbReference>
<dbReference type="PANTHER" id="PTHR30386">
    <property type="entry name" value="MEMBRANE FUSION SUBUNIT OF EMRAB-TOLC MULTIDRUG EFFLUX PUMP"/>
    <property type="match status" value="1"/>
</dbReference>
<keyword evidence="11" id="KW-1185">Reference proteome</keyword>
<protein>
    <submittedName>
        <fullName evidence="10">Membrane fusion protein, multidrug efflux system</fullName>
    </submittedName>
</protein>
<dbReference type="GO" id="GO:0055085">
    <property type="term" value="P:transmembrane transport"/>
    <property type="evidence" value="ECO:0007669"/>
    <property type="project" value="InterPro"/>
</dbReference>
<feature type="domain" description="Multidrug resistance protein MdtA-like barrel-sandwich hybrid" evidence="8">
    <location>
        <begin position="59"/>
        <end position="254"/>
    </location>
</feature>
<evidence type="ECO:0000259" key="9">
    <source>
        <dbReference type="Pfam" id="PF25963"/>
    </source>
</evidence>
<dbReference type="Gene3D" id="2.40.30.170">
    <property type="match status" value="1"/>
</dbReference>
<accession>A0A146G3E1</accession>
<dbReference type="InParanoid" id="A0A146G3E1"/>
<gene>
    <name evidence="10" type="ORF">TSACC_1125</name>
</gene>
<dbReference type="GO" id="GO:0016020">
    <property type="term" value="C:membrane"/>
    <property type="evidence" value="ECO:0007669"/>
    <property type="project" value="UniProtKB-SubCell"/>
</dbReference>
<evidence type="ECO:0000259" key="7">
    <source>
        <dbReference type="Pfam" id="PF25876"/>
    </source>
</evidence>
<dbReference type="RefSeq" id="WP_075077463.1">
    <property type="nucleotide sequence ID" value="NZ_BDCO01000001.1"/>
</dbReference>
<evidence type="ECO:0000259" key="8">
    <source>
        <dbReference type="Pfam" id="PF25917"/>
    </source>
</evidence>
<evidence type="ECO:0000256" key="5">
    <source>
        <dbReference type="SAM" id="Coils"/>
    </source>
</evidence>
<dbReference type="Gene3D" id="1.10.287.470">
    <property type="entry name" value="Helix hairpin bin"/>
    <property type="match status" value="1"/>
</dbReference>
<feature type="coiled-coil region" evidence="5">
    <location>
        <begin position="98"/>
        <end position="153"/>
    </location>
</feature>
<evidence type="ECO:0000256" key="4">
    <source>
        <dbReference type="ARBA" id="ARBA00023136"/>
    </source>
</evidence>
<sequence>MSTPAPSPESSPEPKPKRRLQRRYFIAIFAAIAVVALLMYFLNRGMESTDDAFVEAHILQVSPQIAGQVSKVYVDDNQEVKAGDLLVEIDPRDNQAVYDSASANLASAEAKYAQAQAQLSISEAALQQAKFEVENAQANADNTDKELKRSQELRTRGVISQQDLDNADTAQRTAKATLDGRNKRVIAAGAEVTMNQAAVKSGQAQVELAKAMLETARLRLSYNKIYAPQDGRVTRKNVEPGNYVQTGSALMAVVPHDVWVVANYKETQLDHMRNGQPVEIKVDAYPALHLTGRVESIQKGTGARFSLLPSENATGNYVKVVQRVPVKIVFDKLPTDTPILAPGMSVIPVVNTR</sequence>
<dbReference type="Pfam" id="PF25963">
    <property type="entry name" value="Beta-barrel_AAEA"/>
    <property type="match status" value="1"/>
</dbReference>
<dbReference type="SUPFAM" id="SSF111369">
    <property type="entry name" value="HlyD-like secretion proteins"/>
    <property type="match status" value="3"/>
</dbReference>
<evidence type="ECO:0000313" key="10">
    <source>
        <dbReference type="EMBL" id="GAT31574.1"/>
    </source>
</evidence>
<dbReference type="Gene3D" id="2.40.50.100">
    <property type="match status" value="1"/>
</dbReference>
<keyword evidence="5" id="KW-0175">Coiled coil</keyword>
<proteinExistence type="predicted"/>
<name>A0A146G3E1_TERSA</name>
<dbReference type="OrthoDB" id="9811754at2"/>
<keyword evidence="2 6" id="KW-0812">Transmembrane</keyword>
<evidence type="ECO:0000313" key="11">
    <source>
        <dbReference type="Proteomes" id="UP000076023"/>
    </source>
</evidence>
<dbReference type="InterPro" id="IPR058625">
    <property type="entry name" value="MdtA-like_BSH"/>
</dbReference>
<dbReference type="AlphaFoldDB" id="A0A146G3E1"/>
<comment type="caution">
    <text evidence="10">The sequence shown here is derived from an EMBL/GenBank/DDBJ whole genome shotgun (WGS) entry which is preliminary data.</text>
</comment>